<protein>
    <submittedName>
        <fullName evidence="2">Uncharacterized protein</fullName>
    </submittedName>
</protein>
<evidence type="ECO:0000313" key="2">
    <source>
        <dbReference type="EMBL" id="KAH6874587.1"/>
    </source>
</evidence>
<keyword evidence="1" id="KW-0812">Transmembrane</keyword>
<reference evidence="2 3" key="1">
    <citation type="journal article" date="2021" name="Nat. Commun.">
        <title>Genetic determinants of endophytism in the Arabidopsis root mycobiome.</title>
        <authorList>
            <person name="Mesny F."/>
            <person name="Miyauchi S."/>
            <person name="Thiergart T."/>
            <person name="Pickel B."/>
            <person name="Atanasova L."/>
            <person name="Karlsson M."/>
            <person name="Huettel B."/>
            <person name="Barry K.W."/>
            <person name="Haridas S."/>
            <person name="Chen C."/>
            <person name="Bauer D."/>
            <person name="Andreopoulos W."/>
            <person name="Pangilinan J."/>
            <person name="LaButti K."/>
            <person name="Riley R."/>
            <person name="Lipzen A."/>
            <person name="Clum A."/>
            <person name="Drula E."/>
            <person name="Henrissat B."/>
            <person name="Kohler A."/>
            <person name="Grigoriev I.V."/>
            <person name="Martin F.M."/>
            <person name="Hacquard S."/>
        </authorList>
    </citation>
    <scope>NUCLEOTIDE SEQUENCE [LARGE SCALE GENOMIC DNA]</scope>
    <source>
        <strain evidence="2 3">MPI-CAGE-CH-0241</strain>
    </source>
</reference>
<evidence type="ECO:0000256" key="1">
    <source>
        <dbReference type="SAM" id="Phobius"/>
    </source>
</evidence>
<feature type="transmembrane region" description="Helical" evidence="1">
    <location>
        <begin position="1013"/>
        <end position="1033"/>
    </location>
</feature>
<dbReference type="EMBL" id="JAGPYM010000038">
    <property type="protein sequence ID" value="KAH6874587.1"/>
    <property type="molecule type" value="Genomic_DNA"/>
</dbReference>
<organism evidence="2 3">
    <name type="scientific">Thelonectria olida</name>
    <dbReference type="NCBI Taxonomy" id="1576542"/>
    <lineage>
        <taxon>Eukaryota</taxon>
        <taxon>Fungi</taxon>
        <taxon>Dikarya</taxon>
        <taxon>Ascomycota</taxon>
        <taxon>Pezizomycotina</taxon>
        <taxon>Sordariomycetes</taxon>
        <taxon>Hypocreomycetidae</taxon>
        <taxon>Hypocreales</taxon>
        <taxon>Nectriaceae</taxon>
        <taxon>Thelonectria</taxon>
    </lineage>
</organism>
<dbReference type="Proteomes" id="UP000777438">
    <property type="component" value="Unassembled WGS sequence"/>
</dbReference>
<accession>A0A9P9AG00</accession>
<dbReference type="Pfam" id="PF11915">
    <property type="entry name" value="DUF3433"/>
    <property type="match status" value="2"/>
</dbReference>
<sequence length="1146" mass="125388">MHEHFQAWTALAVVLRTRVALTATSAFRLFMLATRHHVHHVVGSFPQTHAPGASRRPFGTTAHRPVWLSKTALVAFTVLFTCCAVALIALNQVIAARNGIPLTVSSSEYSWTYGPTAVLVLILALWRRVDYYFKSIQPWRELLAGPAPLDRSLLLDYITPFQGTSMIRAFRQGHYPVAATILSFFVLKLIILVSTTLFVVGPTSHTAIFPVQYKNALNATTYWHSGYSNNSDGTEKSPALDYLAKLNNASTDDADWKPQQYLAMQRFVTTAETPSATSIQAPVDVLVPKVTCENATLGLHWYNVTRFDGYYYTWDSATCHFNSSTGYVDSLLVMCTDFPCKSETTNLYGRSFPWGRANCSSGVEGELEIRYPFALTHLHVGINDAYKPIIDNSTAAICKIDYGVASMNATHDLSTGQVTLPDGALDARTKPLSNFTSLDLSEMIMLSIEAASETLKYKTDDSLYTKGMGPLFQLIVAKMGDPVDQDILLQPGIFAQALTGVFEGLVTTAAQEALLVNASSTSYAEGSIIETRLLTRPAALWTMPGPEGMSEKKNPWMPSVARRPMIALTIILPILMIGLLELLNQLSKSRNGLIYVGDTDSTVVSYVVRVTLTLAIFGIAAMFDNLDFTITAFAPWSSLRSGSAEANRSVLFNLLSVSPFLVLPQSIRRRQLGSAASNLSTLIASTMTIVVSGLWILTGPATVERPSTASLGSWDQAWLNNSKDDGGAAVKLNTIHHKSASTPTEIWNSIVLPTISLPSSNSSANYTYNVRGLRPVLNCTVVPQEKIKKRQNGYFVIPSANVTVPAACVKNASGEFGTLTFEYKAGEYYESEMNLTALSCSQGIEEVPVTVTYEGNGASAEVSTTQRPRLASGKAWSWRNGTAGAETMGFKIIDFLDNNLVRFVQKVPDLPNLDLFFDHLINGPYACNRTTLLGPQNADKLISAVTLGYTDYMAQVIHLNFRGSSNSKKSNLVSAVANVSSFSSASTDRITLEITGTRSQEITRLGIHETSKLILQVQLAIVTVLGLAGYLLVGMRDTLPRNPCTIASTMSFLAGSRLCDPKAGVLPRDAEFMNEKQLDRALGRWRFSLGWWKVRGDVTEEWEAMNTPVRETHSTPTISTVGGDDYRFGVDVGRPSIRTYSGLRHD</sequence>
<feature type="transmembrane region" description="Helical" evidence="1">
    <location>
        <begin position="72"/>
        <end position="90"/>
    </location>
</feature>
<dbReference type="AlphaFoldDB" id="A0A9P9AG00"/>
<keyword evidence="1" id="KW-0472">Membrane</keyword>
<feature type="transmembrane region" description="Helical" evidence="1">
    <location>
        <begin position="565"/>
        <end position="583"/>
    </location>
</feature>
<feature type="transmembrane region" description="Helical" evidence="1">
    <location>
        <begin position="175"/>
        <end position="200"/>
    </location>
</feature>
<gene>
    <name evidence="2" type="ORF">B0T10DRAFT_541128</name>
</gene>
<keyword evidence="3" id="KW-1185">Reference proteome</keyword>
<evidence type="ECO:0000313" key="3">
    <source>
        <dbReference type="Proteomes" id="UP000777438"/>
    </source>
</evidence>
<name>A0A9P9AG00_9HYPO</name>
<proteinExistence type="predicted"/>
<dbReference type="PANTHER" id="PTHR37544">
    <property type="entry name" value="SPRAY-RELATED"/>
    <property type="match status" value="1"/>
</dbReference>
<dbReference type="PANTHER" id="PTHR37544:SF1">
    <property type="entry name" value="PHOSPHORIBOSYLAMINOIMIDAZOLE-SUCCINOCARBOXAMIDE SYNTHASE"/>
    <property type="match status" value="1"/>
</dbReference>
<feature type="transmembrane region" description="Helical" evidence="1">
    <location>
        <begin position="603"/>
        <end position="623"/>
    </location>
</feature>
<dbReference type="OrthoDB" id="5332281at2759"/>
<keyword evidence="1" id="KW-1133">Transmembrane helix</keyword>
<feature type="transmembrane region" description="Helical" evidence="1">
    <location>
        <begin position="110"/>
        <end position="126"/>
    </location>
</feature>
<dbReference type="InterPro" id="IPR021840">
    <property type="entry name" value="DUF3433"/>
</dbReference>
<comment type="caution">
    <text evidence="2">The sequence shown here is derived from an EMBL/GenBank/DDBJ whole genome shotgun (WGS) entry which is preliminary data.</text>
</comment>